<reference evidence="2" key="1">
    <citation type="submission" date="2005-10" db="EMBL/GenBank/DDBJ databases">
        <title>Complete sequence of chromosome 2 of Burkholderia sp. 383.</title>
        <authorList>
            <consortium name="US DOE Joint Genome Institute"/>
            <person name="Copeland A."/>
            <person name="Lucas S."/>
            <person name="Lapidus A."/>
            <person name="Barry K."/>
            <person name="Detter J.C."/>
            <person name="Glavina T."/>
            <person name="Hammon N."/>
            <person name="Israni S."/>
            <person name="Pitluck S."/>
            <person name="Chain P."/>
            <person name="Malfatti S."/>
            <person name="Shin M."/>
            <person name="Vergez L."/>
            <person name="Schmutz J."/>
            <person name="Larimer F."/>
            <person name="Land M."/>
            <person name="Kyrpides N."/>
            <person name="Lykidis A."/>
            <person name="Richardson P."/>
        </authorList>
    </citation>
    <scope>NUCLEOTIDE SEQUENCE [LARGE SCALE GENOMIC DNA]</scope>
    <source>
        <strain evidence="2">383</strain>
    </source>
</reference>
<protein>
    <recommendedName>
        <fullName evidence="4">Lipoprotein</fullName>
    </recommendedName>
</protein>
<name>Q39BK8_BURL3</name>
<dbReference type="EMBL" id="CP000152">
    <property type="protein sequence ID" value="ABB10153.1"/>
    <property type="molecule type" value="Genomic_DNA"/>
</dbReference>
<dbReference type="AlphaFoldDB" id="Q39BK8"/>
<keyword evidence="3" id="KW-1185">Reference proteome</keyword>
<evidence type="ECO:0000313" key="3">
    <source>
        <dbReference type="Proteomes" id="UP000002705"/>
    </source>
</evidence>
<dbReference type="GeneID" id="45096426"/>
<gene>
    <name evidence="2" type="ordered locus">Bcep18194_B0036</name>
</gene>
<proteinExistence type="predicted"/>
<feature type="chain" id="PRO_5004222641" description="Lipoprotein" evidence="1">
    <location>
        <begin position="30"/>
        <end position="340"/>
    </location>
</feature>
<dbReference type="RefSeq" id="WP_011353652.1">
    <property type="nucleotide sequence ID" value="NC_007511.1"/>
</dbReference>
<organism evidence="2 3">
    <name type="scientific">Burkholderia lata (strain ATCC 17760 / DSM 23089 / LMG 22485 / NCIMB 9086 / R18194 / 383)</name>
    <dbReference type="NCBI Taxonomy" id="482957"/>
    <lineage>
        <taxon>Bacteria</taxon>
        <taxon>Pseudomonadati</taxon>
        <taxon>Pseudomonadota</taxon>
        <taxon>Betaproteobacteria</taxon>
        <taxon>Burkholderiales</taxon>
        <taxon>Burkholderiaceae</taxon>
        <taxon>Burkholderia</taxon>
        <taxon>Burkholderia cepacia complex</taxon>
    </lineage>
</organism>
<accession>Q39BK8</accession>
<feature type="signal peptide" evidence="1">
    <location>
        <begin position="1"/>
        <end position="29"/>
    </location>
</feature>
<dbReference type="Proteomes" id="UP000002705">
    <property type="component" value="Chromosome 2"/>
</dbReference>
<sequence length="340" mass="38564">MNMHSGNRRSKYSKAAMWLALAPTCALLAGCPPLIMPNVETHKYDKTYRFPADPQPWLTLERDGISFYIYQDCSGSSDVCPWQNLVALKTGTPPDWKNLIDARAIDWNVKNVDIPIRRPLSAYVPGTRYRLVGSFGHHPKIVLADPEELVSKNSAYRYVQGSRDMHIESFNDLVYPADIDVQLVIYNDDHQWVFVNPPKFKPNTGEHPTDLYVPSKLFHFEAGNDARLNQPMALYYTQKRMSFTGYRVVSGKAEEWWIDKNQVKHPANQITLAEVVFPSVPLKLDTLTLDDKTVSGAPTLRCRYSHTQFNLGWLDSGPRGGPSEAYRKGCDPYPAQAQAE</sequence>
<evidence type="ECO:0008006" key="4">
    <source>
        <dbReference type="Google" id="ProtNLM"/>
    </source>
</evidence>
<dbReference type="PATRIC" id="fig|482957.22.peg.3596"/>
<evidence type="ECO:0000313" key="2">
    <source>
        <dbReference type="EMBL" id="ABB10153.1"/>
    </source>
</evidence>
<keyword evidence="1" id="KW-0732">Signal</keyword>
<dbReference type="HOGENOM" id="CLU_815537_0_0_4"/>
<evidence type="ECO:0000256" key="1">
    <source>
        <dbReference type="SAM" id="SignalP"/>
    </source>
</evidence>
<dbReference type="KEGG" id="bur:Bcep18194_B0036"/>